<feature type="domain" description="Lipocalin-like" evidence="1">
    <location>
        <begin position="52"/>
        <end position="149"/>
    </location>
</feature>
<dbReference type="Pfam" id="PF13648">
    <property type="entry name" value="Lipocalin_4"/>
    <property type="match status" value="1"/>
</dbReference>
<evidence type="ECO:0000313" key="2">
    <source>
        <dbReference type="EMBL" id="SIS35602.1"/>
    </source>
</evidence>
<dbReference type="STRING" id="112234.SAMN05421768_104423"/>
<gene>
    <name evidence="2" type="ORF">SAMN05421768_104423</name>
</gene>
<evidence type="ECO:0000313" key="3">
    <source>
        <dbReference type="Proteomes" id="UP000186106"/>
    </source>
</evidence>
<dbReference type="InterPro" id="IPR024311">
    <property type="entry name" value="Lipocalin-like"/>
</dbReference>
<sequence length="174" mass="20097">MISLQIFQIYLYFSIFLKFVKMKKQLLLFAFSALALTSCNDDNLQAYEMDIMKGDWKEVKREVISGKDNKTVLQTDVLTGCATKNTLFFRTDFYISYTGYAGTGADCQILAKSEGNYTYDQETKILGIKFDKEESMNYKVDILTGQDLRLAQQFGNYDRDGDKIPDVTYITYKR</sequence>
<reference evidence="2 3" key="1">
    <citation type="submission" date="2017-01" db="EMBL/GenBank/DDBJ databases">
        <authorList>
            <person name="Mah S.A."/>
            <person name="Swanson W.J."/>
            <person name="Moy G.W."/>
            <person name="Vacquier V.D."/>
        </authorList>
    </citation>
    <scope>NUCLEOTIDE SEQUENCE [LARGE SCALE GENOMIC DNA]</scope>
    <source>
        <strain evidence="2 3">DSM 16927</strain>
    </source>
</reference>
<protein>
    <submittedName>
        <fullName evidence="2">Lipocalin-like domain-containing protein</fullName>
    </submittedName>
</protein>
<name>A0A1N7IEY5_9FLAO</name>
<dbReference type="AlphaFoldDB" id="A0A1N7IEY5"/>
<dbReference type="EMBL" id="FTNZ01000004">
    <property type="protein sequence ID" value="SIS35602.1"/>
    <property type="molecule type" value="Genomic_DNA"/>
</dbReference>
<organism evidence="2 3">
    <name type="scientific">Chryseobacterium joostei</name>
    <dbReference type="NCBI Taxonomy" id="112234"/>
    <lineage>
        <taxon>Bacteria</taxon>
        <taxon>Pseudomonadati</taxon>
        <taxon>Bacteroidota</taxon>
        <taxon>Flavobacteriia</taxon>
        <taxon>Flavobacteriales</taxon>
        <taxon>Weeksellaceae</taxon>
        <taxon>Chryseobacterium group</taxon>
        <taxon>Chryseobacterium</taxon>
    </lineage>
</organism>
<accession>A0A1N7IEY5</accession>
<dbReference type="Proteomes" id="UP000186106">
    <property type="component" value="Unassembled WGS sequence"/>
</dbReference>
<proteinExistence type="predicted"/>
<evidence type="ECO:0000259" key="1">
    <source>
        <dbReference type="Pfam" id="PF13648"/>
    </source>
</evidence>